<proteinExistence type="predicted"/>
<dbReference type="GO" id="GO:0007160">
    <property type="term" value="P:cell-matrix adhesion"/>
    <property type="evidence" value="ECO:0007669"/>
    <property type="project" value="InterPro"/>
</dbReference>
<dbReference type="SUPFAM" id="SSF57184">
    <property type="entry name" value="Growth factor receptor domain"/>
    <property type="match status" value="1"/>
</dbReference>
<protein>
    <submittedName>
        <fullName evidence="17">Protein CBG24770</fullName>
    </submittedName>
</protein>
<evidence type="ECO:0000259" key="15">
    <source>
        <dbReference type="PROSITE" id="PS50026"/>
    </source>
</evidence>
<reference evidence="17 18" key="1">
    <citation type="journal article" date="2003" name="PLoS Biol.">
        <title>The genome sequence of Caenorhabditis briggsae: a platform for comparative genomics.</title>
        <authorList>
            <person name="Stein L.D."/>
            <person name="Bao Z."/>
            <person name="Blasiar D."/>
            <person name="Blumenthal T."/>
            <person name="Brent M.R."/>
            <person name="Chen N."/>
            <person name="Chinwalla A."/>
            <person name="Clarke L."/>
            <person name="Clee C."/>
            <person name="Coghlan A."/>
            <person name="Coulson A."/>
            <person name="D'Eustachio P."/>
            <person name="Fitch D.H."/>
            <person name="Fulton L.A."/>
            <person name="Fulton R.E."/>
            <person name="Griffiths-Jones S."/>
            <person name="Harris T.W."/>
            <person name="Hillier L.W."/>
            <person name="Kamath R."/>
            <person name="Kuwabara P.E."/>
            <person name="Mardis E.R."/>
            <person name="Marra M.A."/>
            <person name="Miner T.L."/>
            <person name="Minx P."/>
            <person name="Mullikin J.C."/>
            <person name="Plumb R.W."/>
            <person name="Rogers J."/>
            <person name="Schein J.E."/>
            <person name="Sohrmann M."/>
            <person name="Spieth J."/>
            <person name="Stajich J.E."/>
            <person name="Wei C."/>
            <person name="Willey D."/>
            <person name="Wilson R.K."/>
            <person name="Durbin R."/>
            <person name="Waterston R.H."/>
        </authorList>
    </citation>
    <scope>NUCLEOTIDE SEQUENCE [LARGE SCALE GENOMIC DNA]</scope>
    <source>
        <strain evidence="17 18">AF16</strain>
    </source>
</reference>
<evidence type="ECO:0000256" key="3">
    <source>
        <dbReference type="ARBA" id="ARBA00022692"/>
    </source>
</evidence>
<evidence type="ECO:0000256" key="1">
    <source>
        <dbReference type="ARBA" id="ARBA00004479"/>
    </source>
</evidence>
<evidence type="ECO:0000256" key="12">
    <source>
        <dbReference type="SAM" id="MobiDB-lite"/>
    </source>
</evidence>
<dbReference type="InterPro" id="IPR024731">
    <property type="entry name" value="NELL2-like_EGF"/>
</dbReference>
<feature type="domain" description="EGF-like" evidence="15">
    <location>
        <begin position="412"/>
        <end position="453"/>
    </location>
</feature>
<dbReference type="InterPro" id="IPR001881">
    <property type="entry name" value="EGF-like_Ca-bd_dom"/>
</dbReference>
<evidence type="ECO:0000256" key="11">
    <source>
        <dbReference type="PROSITE-ProRule" id="PRU00076"/>
    </source>
</evidence>
<keyword evidence="2 11" id="KW-0245">EGF-like domain</keyword>
<keyword evidence="9" id="KW-1015">Disulfide bond</keyword>
<keyword evidence="18" id="KW-1185">Reference proteome</keyword>
<accession>A8WLF9</accession>
<feature type="compositionally biased region" description="Low complexity" evidence="12">
    <location>
        <begin position="832"/>
        <end position="845"/>
    </location>
</feature>
<dbReference type="InterPro" id="IPR000742">
    <property type="entry name" value="EGF"/>
</dbReference>
<keyword evidence="10" id="KW-0325">Glycoprotein</keyword>
<dbReference type="EMBL" id="HE601516">
    <property type="protein sequence ID" value="CAP21304.2"/>
    <property type="molecule type" value="Genomic_DNA"/>
</dbReference>
<evidence type="ECO:0000256" key="13">
    <source>
        <dbReference type="SAM" id="Phobius"/>
    </source>
</evidence>
<dbReference type="GO" id="GO:0048513">
    <property type="term" value="P:animal organ development"/>
    <property type="evidence" value="ECO:0007669"/>
    <property type="project" value="UniProtKB-ARBA"/>
</dbReference>
<dbReference type="InterPro" id="IPR003886">
    <property type="entry name" value="NIDO_dom"/>
</dbReference>
<dbReference type="InterPro" id="IPR009030">
    <property type="entry name" value="Growth_fac_rcpt_cys_sf"/>
</dbReference>
<feature type="domain" description="NIDO" evidence="16">
    <location>
        <begin position="522"/>
        <end position="662"/>
    </location>
</feature>
<dbReference type="Pfam" id="PF12947">
    <property type="entry name" value="EGF_3"/>
    <property type="match status" value="1"/>
</dbReference>
<feature type="domain" description="NIDO" evidence="16">
    <location>
        <begin position="166"/>
        <end position="305"/>
    </location>
</feature>
<dbReference type="HOGENOM" id="CLU_285493_0_0_1"/>
<dbReference type="AlphaFoldDB" id="A8WLF9"/>
<dbReference type="SUPFAM" id="SSF57196">
    <property type="entry name" value="EGF/Laminin"/>
    <property type="match status" value="1"/>
</dbReference>
<gene>
    <name evidence="19" type="primary">dex-1</name>
    <name evidence="17 19" type="ORF">CBG24770</name>
    <name evidence="17" type="ORF">CBG_24770</name>
</gene>
<reference evidence="17 18" key="2">
    <citation type="journal article" date="2011" name="PLoS Genet.">
        <title>Caenorhabditis briggsae recombinant inbred line genotypes reveal inter-strain incompatibility and the evolution of recombination.</title>
        <authorList>
            <person name="Ross J.A."/>
            <person name="Koboldt D.C."/>
            <person name="Staisch J.E."/>
            <person name="Chamberlin H.M."/>
            <person name="Gupta B.P."/>
            <person name="Miller R.D."/>
            <person name="Baird S.E."/>
            <person name="Haag E.S."/>
        </authorList>
    </citation>
    <scope>NUCLEOTIDE SEQUENCE [LARGE SCALE GENOMIC DNA]</scope>
    <source>
        <strain evidence="17 18">AF16</strain>
    </source>
</reference>
<dbReference type="Proteomes" id="UP000008549">
    <property type="component" value="Unassembled WGS sequence"/>
</dbReference>
<dbReference type="GO" id="GO:0005615">
    <property type="term" value="C:extracellular space"/>
    <property type="evidence" value="ECO:0000318"/>
    <property type="project" value="GO_Central"/>
</dbReference>
<feature type="transmembrane region" description="Helical" evidence="13">
    <location>
        <begin position="1005"/>
        <end position="1028"/>
    </location>
</feature>
<dbReference type="PROSITE" id="PS00010">
    <property type="entry name" value="ASX_HYDROXYL"/>
    <property type="match status" value="1"/>
</dbReference>
<feature type="compositionally biased region" description="Polar residues" evidence="12">
    <location>
        <begin position="806"/>
        <end position="816"/>
    </location>
</feature>
<dbReference type="SMART" id="SM00539">
    <property type="entry name" value="NIDO"/>
    <property type="match status" value="2"/>
</dbReference>
<keyword evidence="4 14" id="KW-0732">Signal</keyword>
<feature type="chain" id="PRO_5002731156" evidence="14">
    <location>
        <begin position="23"/>
        <end position="1136"/>
    </location>
</feature>
<evidence type="ECO:0000313" key="19">
    <source>
        <dbReference type="WormBase" id="CBG24770a"/>
    </source>
</evidence>
<evidence type="ECO:0000313" key="18">
    <source>
        <dbReference type="Proteomes" id="UP000008549"/>
    </source>
</evidence>
<feature type="region of interest" description="Disordered" evidence="12">
    <location>
        <begin position="905"/>
        <end position="927"/>
    </location>
</feature>
<dbReference type="SMART" id="SM00181">
    <property type="entry name" value="EGF"/>
    <property type="match status" value="1"/>
</dbReference>
<evidence type="ECO:0000256" key="8">
    <source>
        <dbReference type="ARBA" id="ARBA00023136"/>
    </source>
</evidence>
<evidence type="ECO:0000256" key="4">
    <source>
        <dbReference type="ARBA" id="ARBA00022729"/>
    </source>
</evidence>
<dbReference type="PROSITE" id="PS51220">
    <property type="entry name" value="NIDO"/>
    <property type="match status" value="2"/>
</dbReference>
<dbReference type="GO" id="GO:0048731">
    <property type="term" value="P:system development"/>
    <property type="evidence" value="ECO:0007669"/>
    <property type="project" value="UniProtKB-ARBA"/>
</dbReference>
<keyword evidence="6" id="KW-0106">Calcium</keyword>
<dbReference type="GO" id="GO:0005509">
    <property type="term" value="F:calcium ion binding"/>
    <property type="evidence" value="ECO:0007669"/>
    <property type="project" value="InterPro"/>
</dbReference>
<dbReference type="InterPro" id="IPR051495">
    <property type="entry name" value="Epithelial_Barrier/Signaling"/>
</dbReference>
<dbReference type="SMART" id="SM00179">
    <property type="entry name" value="EGF_CA"/>
    <property type="match status" value="1"/>
</dbReference>
<feature type="compositionally biased region" description="Low complexity" evidence="12">
    <location>
        <begin position="913"/>
        <end position="927"/>
    </location>
</feature>
<dbReference type="STRING" id="6238.A8WLF9"/>
<dbReference type="FunFam" id="2.10.25.10:FF:000202">
    <property type="entry name" value="Multiple epidermal growth factor-like domains 8"/>
    <property type="match status" value="1"/>
</dbReference>
<comment type="subcellular location">
    <subcellularLocation>
        <location evidence="1">Membrane</location>
        <topology evidence="1">Single-pass type I membrane protein</topology>
    </subcellularLocation>
</comment>
<evidence type="ECO:0000256" key="14">
    <source>
        <dbReference type="SAM" id="SignalP"/>
    </source>
</evidence>
<dbReference type="PROSITE" id="PS50026">
    <property type="entry name" value="EGF_3"/>
    <property type="match status" value="1"/>
</dbReference>
<dbReference type="OMA" id="RCGEPIQ"/>
<comment type="caution">
    <text evidence="11">Lacks conserved residue(s) required for the propagation of feature annotation.</text>
</comment>
<dbReference type="WormBase" id="CBG24770a">
    <property type="protein sequence ID" value="CBP45357"/>
    <property type="gene ID" value="WBGene00042807"/>
    <property type="gene designation" value="Cbr-dex-1"/>
</dbReference>
<dbReference type="PANTHER" id="PTHR13802:SF64">
    <property type="entry name" value="DENDRITE EXTENSION DEFECTIVE PROTEIN 1"/>
    <property type="match status" value="1"/>
</dbReference>
<dbReference type="eggNOG" id="KOG4291">
    <property type="taxonomic scope" value="Eukaryota"/>
</dbReference>
<dbReference type="GO" id="GO:0071944">
    <property type="term" value="C:cell periphery"/>
    <property type="evidence" value="ECO:0007669"/>
    <property type="project" value="UniProtKB-ARBA"/>
</dbReference>
<feature type="region of interest" description="Disordered" evidence="12">
    <location>
        <begin position="746"/>
        <end position="771"/>
    </location>
</feature>
<evidence type="ECO:0000259" key="16">
    <source>
        <dbReference type="PROSITE" id="PS51220"/>
    </source>
</evidence>
<evidence type="ECO:0000256" key="2">
    <source>
        <dbReference type="ARBA" id="ARBA00022536"/>
    </source>
</evidence>
<feature type="compositionally biased region" description="Acidic residues" evidence="12">
    <location>
        <begin position="854"/>
        <end position="863"/>
    </location>
</feature>
<dbReference type="PROSITE" id="PS01186">
    <property type="entry name" value="EGF_2"/>
    <property type="match status" value="1"/>
</dbReference>
<keyword evidence="3 13" id="KW-0812">Transmembrane</keyword>
<name>A8WLF9_CAEBR</name>
<dbReference type="PROSITE" id="PS01187">
    <property type="entry name" value="EGF_CA"/>
    <property type="match status" value="1"/>
</dbReference>
<evidence type="ECO:0000256" key="7">
    <source>
        <dbReference type="ARBA" id="ARBA00022989"/>
    </source>
</evidence>
<keyword evidence="7 13" id="KW-1133">Transmembrane helix</keyword>
<dbReference type="Pfam" id="PF06119">
    <property type="entry name" value="NIDO"/>
    <property type="match status" value="2"/>
</dbReference>
<sequence>MHRHALLGALPPLILLILSVECMKFDPERIAARLRIDEKWDQLDAFQSVKSRRGRQIQPKEISIQVSFFFGNRIGLFNGDRQGHLFFVTAPLFSSRLFDYGASAGDEELPQALDVGKKLDLVHPLQFFGSDYKTIYVLSNGAVGFEASSRSYKSGILPGSTRFLAPFWNRNDLRNGGKVYYREVTKGRVLERGQSEIRYQYDKNVKVKSALIITWDKMQPLNTAALPEENTNTFQAAIFITANGTFANFIYSNIGWTQGAEAGFNAGDATNHFKLPTSGTPNIMYLEEYGNTGIPGEWMFELSDLRVISCKSGIKGDTCDQECSNGEWGPDCAYCCHCSEGTCHPISGDCPRGCATCWDGVACQTRQEKCATKTQCASNALSFNDYDRCGEPIQRCQCLNGYKGDGYNNCEDVDECRANSTICHKNAVCTNTPGRYFCMCKEGFSGDGQNDCSQSFLFQYDTHHQLPRKKNSKMEWNLKKPMKIFGENTEKLTVTSTGLIAVNEVNRYGGRLEDMQLVGIAPFFGPIDLSRNGAVSVEEVDDVEVLRRVTRTIAENYNDPSFEAKSALVVTFSNVTDGRQSKGNTFQALLIDGSGARNEKMTFVELMYRDLPWASGAEAGILSSDASSSILLPASGTEAIAQLAKNSNIKQPGTWLYRIDKPQLMPCAQPIQVPPYCDHLLSTAPRLPSKLLEEKKEDLTLPSPGAFLIDQPSETIVPTLVRGGGTVTRGRNSNNVLTVTSAPIANQPKRPTTKATTRPRPNFSSTPHRPIVSLSDEDFEVGPDAFEVTFPPFVTVQPELFRPNQRVGSSPKSTQRPLPDFSIKTPLKEEVSTSTESTTSSRPTTLAPAHSPIDEDMSENEESPFEAVNFTDDLESLDNAFRTTKKRPDLTPPPKDLVGDAHVVETSEDEETTTTTTSTTTTSTTMAPTTTTTTMATTEARSTEVPPSIFVFTTTQKPRPSQMEITQRRIVQQPSVVVNSQLPKQRNEPTVNVGHADEQSSRMAILLPVSIILAWMVILVCIGAYVCYRRRNSSRESSQLRAMYGVSYGIRPTAYESKRKESTYEDHLERAARLGGQPATLSGQQAGKVSQYGSYWNIPLSNHSPARLSTQERQSPPSFINNGYTNQTRYAYAGHY</sequence>
<keyword evidence="5" id="KW-0677">Repeat</keyword>
<keyword evidence="8 13" id="KW-0472">Membrane</keyword>
<feature type="region of interest" description="Disordered" evidence="12">
    <location>
        <begin position="801"/>
        <end position="863"/>
    </location>
</feature>
<dbReference type="CDD" id="cd00054">
    <property type="entry name" value="EGF_CA"/>
    <property type="match status" value="1"/>
</dbReference>
<evidence type="ECO:0000256" key="6">
    <source>
        <dbReference type="ARBA" id="ARBA00022837"/>
    </source>
</evidence>
<dbReference type="GO" id="GO:0016020">
    <property type="term" value="C:membrane"/>
    <property type="evidence" value="ECO:0007669"/>
    <property type="project" value="UniProtKB-SubCell"/>
</dbReference>
<evidence type="ECO:0000256" key="5">
    <source>
        <dbReference type="ARBA" id="ARBA00022737"/>
    </source>
</evidence>
<dbReference type="PANTHER" id="PTHR13802">
    <property type="entry name" value="MUCIN 4-RELATED"/>
    <property type="match status" value="1"/>
</dbReference>
<evidence type="ECO:0000256" key="9">
    <source>
        <dbReference type="ARBA" id="ARBA00023157"/>
    </source>
</evidence>
<evidence type="ECO:0000313" key="17">
    <source>
        <dbReference type="EMBL" id="CAP21304.2"/>
    </source>
</evidence>
<evidence type="ECO:0000256" key="10">
    <source>
        <dbReference type="ARBA" id="ARBA00023180"/>
    </source>
</evidence>
<feature type="signal peptide" evidence="14">
    <location>
        <begin position="1"/>
        <end position="22"/>
    </location>
</feature>
<dbReference type="Gene3D" id="2.170.300.10">
    <property type="entry name" value="Tie2 ligand-binding domain superfamily"/>
    <property type="match status" value="1"/>
</dbReference>
<dbReference type="InterPro" id="IPR018097">
    <property type="entry name" value="EGF_Ca-bd_CS"/>
</dbReference>
<dbReference type="InterPro" id="IPR000152">
    <property type="entry name" value="EGF-type_Asp/Asn_hydroxyl_site"/>
</dbReference>
<dbReference type="Gene3D" id="2.10.25.10">
    <property type="entry name" value="Laminin"/>
    <property type="match status" value="1"/>
</dbReference>
<feature type="compositionally biased region" description="Low complexity" evidence="12">
    <location>
        <begin position="748"/>
        <end position="761"/>
    </location>
</feature>
<organism evidence="17 18">
    <name type="scientific">Caenorhabditis briggsae</name>
    <dbReference type="NCBI Taxonomy" id="6238"/>
    <lineage>
        <taxon>Eukaryota</taxon>
        <taxon>Metazoa</taxon>
        <taxon>Ecdysozoa</taxon>
        <taxon>Nematoda</taxon>
        <taxon>Chromadorea</taxon>
        <taxon>Rhabditida</taxon>
        <taxon>Rhabditina</taxon>
        <taxon>Rhabditomorpha</taxon>
        <taxon>Rhabditoidea</taxon>
        <taxon>Rhabditidae</taxon>
        <taxon>Peloderinae</taxon>
        <taxon>Caenorhabditis</taxon>
    </lineage>
</organism>